<dbReference type="EMBL" id="LAZR01000264">
    <property type="protein sequence ID" value="KKN78391.1"/>
    <property type="molecule type" value="Genomic_DNA"/>
</dbReference>
<evidence type="ECO:0000313" key="1">
    <source>
        <dbReference type="EMBL" id="KKN78391.1"/>
    </source>
</evidence>
<evidence type="ECO:0008006" key="2">
    <source>
        <dbReference type="Google" id="ProtNLM"/>
    </source>
</evidence>
<name>A0A0F9VYB9_9ZZZZ</name>
<comment type="caution">
    <text evidence="1">The sequence shown here is derived from an EMBL/GenBank/DDBJ whole genome shotgun (WGS) entry which is preliminary data.</text>
</comment>
<reference evidence="1" key="1">
    <citation type="journal article" date="2015" name="Nature">
        <title>Complex archaea that bridge the gap between prokaryotes and eukaryotes.</title>
        <authorList>
            <person name="Spang A."/>
            <person name="Saw J.H."/>
            <person name="Jorgensen S.L."/>
            <person name="Zaremba-Niedzwiedzka K."/>
            <person name="Martijn J."/>
            <person name="Lind A.E."/>
            <person name="van Eijk R."/>
            <person name="Schleper C."/>
            <person name="Guy L."/>
            <person name="Ettema T.J."/>
        </authorList>
    </citation>
    <scope>NUCLEOTIDE SEQUENCE</scope>
</reference>
<sequence length="198" mass="23333">MSYQVVEIRLNGGREKVLVQDRVPLYYPNLLVTHKFRNRSPNTQDKLLRHIALFHEFLDSLFIDLISRLEQRPKAAYLTDSEISRFMVDAHLSKITLDKKHAGVSLIEKAYEFVGSAHAEQRCETVRDYLDFLYERLGDEVTREDAARDLKKRFNRKIKSARPAWKRTRNDEIKGLTKEQRESLLEVARVLPRYCGHF</sequence>
<gene>
    <name evidence="1" type="ORF">LCGC14_0351130</name>
</gene>
<accession>A0A0F9VYB9</accession>
<proteinExistence type="predicted"/>
<protein>
    <recommendedName>
        <fullName evidence="2">Core-binding (CB) domain-containing protein</fullName>
    </recommendedName>
</protein>
<dbReference type="AlphaFoldDB" id="A0A0F9VYB9"/>
<organism evidence="1">
    <name type="scientific">marine sediment metagenome</name>
    <dbReference type="NCBI Taxonomy" id="412755"/>
    <lineage>
        <taxon>unclassified sequences</taxon>
        <taxon>metagenomes</taxon>
        <taxon>ecological metagenomes</taxon>
    </lineage>
</organism>